<dbReference type="Proteomes" id="UP000610558">
    <property type="component" value="Unassembled WGS sequence"/>
</dbReference>
<reference evidence="4" key="1">
    <citation type="submission" date="2020-09" db="EMBL/GenBank/DDBJ databases">
        <authorList>
            <person name="Yoon J.-W."/>
        </authorList>
    </citation>
    <scope>NUCLEOTIDE SEQUENCE</scope>
    <source>
        <strain evidence="4">KMU-158</strain>
    </source>
</reference>
<dbReference type="InterPro" id="IPR059020">
    <property type="entry name" value="CapW_CTD"/>
</dbReference>
<dbReference type="Pfam" id="PF13280">
    <property type="entry name" value="WYL"/>
    <property type="match status" value="1"/>
</dbReference>
<evidence type="ECO:0000313" key="5">
    <source>
        <dbReference type="Proteomes" id="UP000610558"/>
    </source>
</evidence>
<dbReference type="PANTHER" id="PTHR34580:SF3">
    <property type="entry name" value="PROTEIN PAFB"/>
    <property type="match status" value="1"/>
</dbReference>
<keyword evidence="5" id="KW-1185">Reference proteome</keyword>
<comment type="caution">
    <text evidence="4">The sequence shown here is derived from an EMBL/GenBank/DDBJ whole genome shotgun (WGS) entry which is preliminary data.</text>
</comment>
<dbReference type="InterPro" id="IPR016634">
    <property type="entry name" value="CapW-like"/>
</dbReference>
<dbReference type="AlphaFoldDB" id="A0A927C647"/>
<evidence type="ECO:0000259" key="3">
    <source>
        <dbReference type="Pfam" id="PF26109"/>
    </source>
</evidence>
<protein>
    <submittedName>
        <fullName evidence="4">WYL domain-containing protein</fullName>
    </submittedName>
</protein>
<name>A0A927C647_9GAMM</name>
<feature type="domain" description="DNA-binding transcriptional repressor CapW C-terminal dimerisation" evidence="2">
    <location>
        <begin position="214"/>
        <end position="283"/>
    </location>
</feature>
<evidence type="ECO:0000313" key="4">
    <source>
        <dbReference type="EMBL" id="MBD2860095.1"/>
    </source>
</evidence>
<proteinExistence type="predicted"/>
<dbReference type="InterPro" id="IPR059019">
    <property type="entry name" value="WHD_CapW"/>
</dbReference>
<organism evidence="4 5">
    <name type="scientific">Spongiibacter pelagi</name>
    <dbReference type="NCBI Taxonomy" id="2760804"/>
    <lineage>
        <taxon>Bacteria</taxon>
        <taxon>Pseudomonadati</taxon>
        <taxon>Pseudomonadota</taxon>
        <taxon>Gammaproteobacteria</taxon>
        <taxon>Cellvibrionales</taxon>
        <taxon>Spongiibacteraceae</taxon>
        <taxon>Spongiibacter</taxon>
    </lineage>
</organism>
<sequence>MSKKTDWAIRWDTLLRYRMIETVALWEGRLTTNHLQDAFGIGRQQASKDINKYSAEFAPNNLGYDAVQKGYCPTKAFEPVFTQGVADEYLQMVNANAEFGSVFSVDNPIRRFTEVISPLNRDLRPKVLRPILRAAREGKRVEICYASLSNPVPEYRVIQPHSVVFTGIRWHVRAYCEHRQGYRDFVLSRISDEPEITLKGENGAEGDADWQQEVELLIGPDPRLTPAQQAIIRQDFGMVRNRLTITTRGALVHYVLQQLQLVEENPSSTPEAQQITLLNRDKLKRWIWS</sequence>
<dbReference type="PIRSF" id="PIRSF015558">
    <property type="entry name" value="Txn_reg_DeoR_prd"/>
    <property type="match status" value="1"/>
</dbReference>
<accession>A0A927C647</accession>
<dbReference type="PANTHER" id="PTHR34580">
    <property type="match status" value="1"/>
</dbReference>
<dbReference type="PROSITE" id="PS52050">
    <property type="entry name" value="WYL"/>
    <property type="match status" value="1"/>
</dbReference>
<gene>
    <name evidence="4" type="ORF">IB286_13905</name>
</gene>
<dbReference type="InterPro" id="IPR026881">
    <property type="entry name" value="WYL_dom"/>
</dbReference>
<evidence type="ECO:0000259" key="2">
    <source>
        <dbReference type="Pfam" id="PF26107"/>
    </source>
</evidence>
<dbReference type="RefSeq" id="WP_190766553.1">
    <property type="nucleotide sequence ID" value="NZ_JACXLD010000011.1"/>
</dbReference>
<feature type="domain" description="DNA-binding transcriptional repressor CapW winged helix-turn-helix" evidence="3">
    <location>
        <begin position="12"/>
        <end position="94"/>
    </location>
</feature>
<dbReference type="Pfam" id="PF26107">
    <property type="entry name" value="BrxR_CTD"/>
    <property type="match status" value="1"/>
</dbReference>
<feature type="domain" description="WYL" evidence="1">
    <location>
        <begin position="127"/>
        <end position="192"/>
    </location>
</feature>
<dbReference type="Pfam" id="PF26109">
    <property type="entry name" value="WHD_BrxR"/>
    <property type="match status" value="1"/>
</dbReference>
<evidence type="ECO:0000259" key="1">
    <source>
        <dbReference type="Pfam" id="PF13280"/>
    </source>
</evidence>
<dbReference type="InterPro" id="IPR051534">
    <property type="entry name" value="CBASS_pafABC_assoc_protein"/>
</dbReference>
<dbReference type="EMBL" id="JACXLD010000011">
    <property type="protein sequence ID" value="MBD2860095.1"/>
    <property type="molecule type" value="Genomic_DNA"/>
</dbReference>